<protein>
    <submittedName>
        <fullName evidence="1">Uncharacterized protein</fullName>
    </submittedName>
</protein>
<evidence type="ECO:0000313" key="2">
    <source>
        <dbReference type="Proteomes" id="UP000499080"/>
    </source>
</evidence>
<organism evidence="1 2">
    <name type="scientific">Araneus ventricosus</name>
    <name type="common">Orbweaver spider</name>
    <name type="synonym">Epeira ventricosa</name>
    <dbReference type="NCBI Taxonomy" id="182803"/>
    <lineage>
        <taxon>Eukaryota</taxon>
        <taxon>Metazoa</taxon>
        <taxon>Ecdysozoa</taxon>
        <taxon>Arthropoda</taxon>
        <taxon>Chelicerata</taxon>
        <taxon>Arachnida</taxon>
        <taxon>Araneae</taxon>
        <taxon>Araneomorphae</taxon>
        <taxon>Entelegynae</taxon>
        <taxon>Araneoidea</taxon>
        <taxon>Araneidae</taxon>
        <taxon>Araneus</taxon>
    </lineage>
</organism>
<dbReference type="Proteomes" id="UP000499080">
    <property type="component" value="Unassembled WGS sequence"/>
</dbReference>
<reference evidence="1 2" key="1">
    <citation type="journal article" date="2019" name="Sci. Rep.">
        <title>Orb-weaving spider Araneus ventricosus genome elucidates the spidroin gene catalogue.</title>
        <authorList>
            <person name="Kono N."/>
            <person name="Nakamura H."/>
            <person name="Ohtoshi R."/>
            <person name="Moran D.A.P."/>
            <person name="Shinohara A."/>
            <person name="Yoshida Y."/>
            <person name="Fujiwara M."/>
            <person name="Mori M."/>
            <person name="Tomita M."/>
            <person name="Arakawa K."/>
        </authorList>
    </citation>
    <scope>NUCLEOTIDE SEQUENCE [LARGE SCALE GENOMIC DNA]</scope>
</reference>
<dbReference type="EMBL" id="BGPR01000934">
    <property type="protein sequence ID" value="GBM40564.1"/>
    <property type="molecule type" value="Genomic_DNA"/>
</dbReference>
<evidence type="ECO:0000313" key="1">
    <source>
        <dbReference type="EMBL" id="GBM40564.1"/>
    </source>
</evidence>
<sequence>MSQSKFRTTSAEGRLTLNVRFNVHQAHIYVSKEIPISLVSIQANVIPMKCAKPICSWNKTMCILRQENGRECKELPLDECAIMVVM</sequence>
<gene>
    <name evidence="1" type="ORF">AVEN_240308_1</name>
</gene>
<keyword evidence="2" id="KW-1185">Reference proteome</keyword>
<dbReference type="AlphaFoldDB" id="A0A4Y2FLQ7"/>
<proteinExistence type="predicted"/>
<comment type="caution">
    <text evidence="1">The sequence shown here is derived from an EMBL/GenBank/DDBJ whole genome shotgun (WGS) entry which is preliminary data.</text>
</comment>
<name>A0A4Y2FLQ7_ARAVE</name>
<accession>A0A4Y2FLQ7</accession>